<evidence type="ECO:0000313" key="2">
    <source>
        <dbReference type="EMBL" id="OHU60706.1"/>
    </source>
</evidence>
<accession>A0A1S1LS28</accession>
<feature type="transmembrane region" description="Helical" evidence="1">
    <location>
        <begin position="12"/>
        <end position="35"/>
    </location>
</feature>
<keyword evidence="1" id="KW-0472">Membrane</keyword>
<evidence type="ECO:0000313" key="3">
    <source>
        <dbReference type="Proteomes" id="UP000180043"/>
    </source>
</evidence>
<gene>
    <name evidence="2" type="ORF">BKG82_02055</name>
</gene>
<sequence>MKDELRRYAKSVFAAAILLCVAYYFVFLIAIPFSASDQSIGDRGLLALMLLWMTPLTLAGGWYLTLPVILVLGGIFMYAWPRLPSRVTSWRPRGFWQNAAIYPFLLYGLVSAALLILAMFVSIPASCMSGRTG</sequence>
<reference evidence="2 3" key="1">
    <citation type="submission" date="2016-10" db="EMBL/GenBank/DDBJ databases">
        <title>Evaluation of Human, Veterinary and Environmental Mycobacterium chelonae Isolates by Core Genome Phylogenomic Analysis, Targeted Gene Comparison, and Anti-microbial Susceptibility Patterns: A Tale of Mistaken Identities.</title>
        <authorList>
            <person name="Fogelson S.B."/>
            <person name="Camus A.C."/>
            <person name="Lorenz W."/>
            <person name="Vasireddy R."/>
            <person name="Vasireddy S."/>
            <person name="Smith T."/>
            <person name="Brown-Elliott B.A."/>
            <person name="Wallace R.J.Jr."/>
            <person name="Hasan N.A."/>
            <person name="Reischl U."/>
            <person name="Sanchez S."/>
        </authorList>
    </citation>
    <scope>NUCLEOTIDE SEQUENCE [LARGE SCALE GENOMIC DNA]</scope>
    <source>
        <strain evidence="2 3">15515</strain>
    </source>
</reference>
<dbReference type="Proteomes" id="UP000180043">
    <property type="component" value="Unassembled WGS sequence"/>
</dbReference>
<evidence type="ECO:0008006" key="4">
    <source>
        <dbReference type="Google" id="ProtNLM"/>
    </source>
</evidence>
<name>A0A1S1LS28_MYCCH</name>
<feature type="transmembrane region" description="Helical" evidence="1">
    <location>
        <begin position="55"/>
        <end position="80"/>
    </location>
</feature>
<proteinExistence type="predicted"/>
<evidence type="ECO:0000256" key="1">
    <source>
        <dbReference type="SAM" id="Phobius"/>
    </source>
</evidence>
<feature type="transmembrane region" description="Helical" evidence="1">
    <location>
        <begin position="101"/>
        <end position="123"/>
    </location>
</feature>
<comment type="caution">
    <text evidence="2">The sequence shown here is derived from an EMBL/GenBank/DDBJ whole genome shotgun (WGS) entry which is preliminary data.</text>
</comment>
<keyword evidence="1" id="KW-1133">Transmembrane helix</keyword>
<dbReference type="EMBL" id="MLIQ01000008">
    <property type="protein sequence ID" value="OHU60706.1"/>
    <property type="molecule type" value="Genomic_DNA"/>
</dbReference>
<dbReference type="AlphaFoldDB" id="A0A1S1LS28"/>
<protein>
    <recommendedName>
        <fullName evidence="4">Transmembrane protein</fullName>
    </recommendedName>
</protein>
<keyword evidence="1" id="KW-0812">Transmembrane</keyword>
<organism evidence="2 3">
    <name type="scientific">Mycobacteroides chelonae</name>
    <name type="common">Mycobacterium chelonae</name>
    <dbReference type="NCBI Taxonomy" id="1774"/>
    <lineage>
        <taxon>Bacteria</taxon>
        <taxon>Bacillati</taxon>
        <taxon>Actinomycetota</taxon>
        <taxon>Actinomycetes</taxon>
        <taxon>Mycobacteriales</taxon>
        <taxon>Mycobacteriaceae</taxon>
        <taxon>Mycobacteroides</taxon>
    </lineage>
</organism>